<accession>A0ABT7AZQ9</accession>
<dbReference type="Gene3D" id="3.30.460.10">
    <property type="entry name" value="Beta Polymerase, domain 2"/>
    <property type="match status" value="1"/>
</dbReference>
<keyword evidence="5" id="KW-0479">Metal-binding</keyword>
<proteinExistence type="inferred from homology"/>
<evidence type="ECO:0000259" key="10">
    <source>
        <dbReference type="Pfam" id="PF01909"/>
    </source>
</evidence>
<keyword evidence="12" id="KW-1185">Reference proteome</keyword>
<evidence type="ECO:0000313" key="12">
    <source>
        <dbReference type="Proteomes" id="UP001235303"/>
    </source>
</evidence>
<gene>
    <name evidence="11" type="ORF">PMG71_23475</name>
</gene>
<keyword evidence="4" id="KW-0548">Nucleotidyltransferase</keyword>
<evidence type="ECO:0000256" key="6">
    <source>
        <dbReference type="ARBA" id="ARBA00022741"/>
    </source>
</evidence>
<dbReference type="InterPro" id="IPR052038">
    <property type="entry name" value="Type-VII_TA_antitoxin"/>
</dbReference>
<dbReference type="Pfam" id="PF01909">
    <property type="entry name" value="NTP_transf_2"/>
    <property type="match status" value="1"/>
</dbReference>
<evidence type="ECO:0000256" key="4">
    <source>
        <dbReference type="ARBA" id="ARBA00022695"/>
    </source>
</evidence>
<evidence type="ECO:0000256" key="9">
    <source>
        <dbReference type="ARBA" id="ARBA00038276"/>
    </source>
</evidence>
<dbReference type="EMBL" id="JAQOSP010000150">
    <property type="protein sequence ID" value="MDJ1172395.1"/>
    <property type="molecule type" value="Genomic_DNA"/>
</dbReference>
<sequence>MKVKNIDVPIEKIANLCQNWHIHKLSLFGSFLRDDFTPESDIDILVEFEPGFTPGFFKLYQIEEELSNLFDHRRIDLVTSKFLNHRIRDRILAEAEVCYVAEG</sequence>
<comment type="cofactor">
    <cofactor evidence="1">
        <name>Mg(2+)</name>
        <dbReference type="ChEBI" id="CHEBI:18420"/>
    </cofactor>
</comment>
<protein>
    <submittedName>
        <fullName evidence="11">Nucleotidyltransferase family protein</fullName>
    </submittedName>
</protein>
<evidence type="ECO:0000256" key="3">
    <source>
        <dbReference type="ARBA" id="ARBA00022679"/>
    </source>
</evidence>
<dbReference type="PANTHER" id="PTHR33571">
    <property type="entry name" value="SSL8005 PROTEIN"/>
    <property type="match status" value="1"/>
</dbReference>
<reference evidence="11 12" key="1">
    <citation type="submission" date="2023-01" db="EMBL/GenBank/DDBJ databases">
        <title>Novel diversity within Roseofilum (Cyanobacteria; Desertifilaceae) from marine benthic mats with descriptions of four novel species.</title>
        <authorList>
            <person name="Wang Y."/>
            <person name="Berthold D.E."/>
            <person name="Hu J."/>
            <person name="Lefler F.W."/>
            <person name="Laughinghouse H.D. IV."/>
        </authorList>
    </citation>
    <scope>NUCLEOTIDE SEQUENCE [LARGE SCALE GENOMIC DNA]</scope>
    <source>
        <strain evidence="11 12">BLCC-M154</strain>
    </source>
</reference>
<evidence type="ECO:0000256" key="7">
    <source>
        <dbReference type="ARBA" id="ARBA00022840"/>
    </source>
</evidence>
<evidence type="ECO:0000256" key="5">
    <source>
        <dbReference type="ARBA" id="ARBA00022723"/>
    </source>
</evidence>
<comment type="caution">
    <text evidence="11">The sequence shown here is derived from an EMBL/GenBank/DDBJ whole genome shotgun (WGS) entry which is preliminary data.</text>
</comment>
<evidence type="ECO:0000256" key="8">
    <source>
        <dbReference type="ARBA" id="ARBA00022842"/>
    </source>
</evidence>
<dbReference type="Proteomes" id="UP001235303">
    <property type="component" value="Unassembled WGS sequence"/>
</dbReference>
<evidence type="ECO:0000313" key="11">
    <source>
        <dbReference type="EMBL" id="MDJ1172395.1"/>
    </source>
</evidence>
<evidence type="ECO:0000256" key="2">
    <source>
        <dbReference type="ARBA" id="ARBA00022649"/>
    </source>
</evidence>
<keyword evidence="8" id="KW-0460">Magnesium</keyword>
<organism evidence="11 12">
    <name type="scientific">Roseofilum acuticapitatum BLCC-M154</name>
    <dbReference type="NCBI Taxonomy" id="3022444"/>
    <lineage>
        <taxon>Bacteria</taxon>
        <taxon>Bacillati</taxon>
        <taxon>Cyanobacteriota</taxon>
        <taxon>Cyanophyceae</taxon>
        <taxon>Desertifilales</taxon>
        <taxon>Desertifilaceae</taxon>
        <taxon>Roseofilum</taxon>
        <taxon>Roseofilum acuticapitatum</taxon>
    </lineage>
</organism>
<keyword evidence="7" id="KW-0067">ATP-binding</keyword>
<dbReference type="CDD" id="cd05403">
    <property type="entry name" value="NT_KNTase_like"/>
    <property type="match status" value="1"/>
</dbReference>
<keyword evidence="3" id="KW-0808">Transferase</keyword>
<name>A0ABT7AZQ9_9CYAN</name>
<dbReference type="RefSeq" id="WP_283756145.1">
    <property type="nucleotide sequence ID" value="NZ_JAQOSP010000150.1"/>
</dbReference>
<dbReference type="InterPro" id="IPR043519">
    <property type="entry name" value="NT_sf"/>
</dbReference>
<evidence type="ECO:0000256" key="1">
    <source>
        <dbReference type="ARBA" id="ARBA00001946"/>
    </source>
</evidence>
<keyword evidence="2" id="KW-1277">Toxin-antitoxin system</keyword>
<keyword evidence="6" id="KW-0547">Nucleotide-binding</keyword>
<dbReference type="InterPro" id="IPR002934">
    <property type="entry name" value="Polymerase_NTP_transf_dom"/>
</dbReference>
<comment type="similarity">
    <text evidence="9">Belongs to the MntA antitoxin family.</text>
</comment>
<dbReference type="PANTHER" id="PTHR33571:SF12">
    <property type="entry name" value="BSL3053 PROTEIN"/>
    <property type="match status" value="1"/>
</dbReference>
<feature type="domain" description="Polymerase nucleotidyl transferase" evidence="10">
    <location>
        <begin position="15"/>
        <end position="96"/>
    </location>
</feature>
<dbReference type="SUPFAM" id="SSF81301">
    <property type="entry name" value="Nucleotidyltransferase"/>
    <property type="match status" value="1"/>
</dbReference>